<evidence type="ECO:0000313" key="1">
    <source>
        <dbReference type="EMBL" id="JAD69494.1"/>
    </source>
</evidence>
<accession>A0A0A9BZK8</accession>
<dbReference type="AlphaFoldDB" id="A0A0A9BZK8"/>
<name>A0A0A9BZK8_ARUDO</name>
<reference evidence="1" key="2">
    <citation type="journal article" date="2015" name="Data Brief">
        <title>Shoot transcriptome of the giant reed, Arundo donax.</title>
        <authorList>
            <person name="Barrero R.A."/>
            <person name="Guerrero F.D."/>
            <person name="Moolhuijzen P."/>
            <person name="Goolsby J.A."/>
            <person name="Tidwell J."/>
            <person name="Bellgard S.E."/>
            <person name="Bellgard M.I."/>
        </authorList>
    </citation>
    <scope>NUCLEOTIDE SEQUENCE</scope>
    <source>
        <tissue evidence="1">Shoot tissue taken approximately 20 cm above the soil surface</tissue>
    </source>
</reference>
<dbReference type="EMBL" id="GBRH01228401">
    <property type="protein sequence ID" value="JAD69494.1"/>
    <property type="molecule type" value="Transcribed_RNA"/>
</dbReference>
<proteinExistence type="predicted"/>
<protein>
    <submittedName>
        <fullName evidence="1">Uncharacterized protein</fullName>
    </submittedName>
</protein>
<sequence>MTALAWREIALSASMNHGSILVWFWPRGTRRTTDSFNYHRKTGLCLCLPTQMKQSAA</sequence>
<reference evidence="1" key="1">
    <citation type="submission" date="2014-09" db="EMBL/GenBank/DDBJ databases">
        <authorList>
            <person name="Magalhaes I.L.F."/>
            <person name="Oliveira U."/>
            <person name="Santos F.R."/>
            <person name="Vidigal T.H.D.A."/>
            <person name="Brescovit A.D."/>
            <person name="Santos A.J."/>
        </authorList>
    </citation>
    <scope>NUCLEOTIDE SEQUENCE</scope>
    <source>
        <tissue evidence="1">Shoot tissue taken approximately 20 cm above the soil surface</tissue>
    </source>
</reference>
<organism evidence="1">
    <name type="scientific">Arundo donax</name>
    <name type="common">Giant reed</name>
    <name type="synonym">Donax arundinaceus</name>
    <dbReference type="NCBI Taxonomy" id="35708"/>
    <lineage>
        <taxon>Eukaryota</taxon>
        <taxon>Viridiplantae</taxon>
        <taxon>Streptophyta</taxon>
        <taxon>Embryophyta</taxon>
        <taxon>Tracheophyta</taxon>
        <taxon>Spermatophyta</taxon>
        <taxon>Magnoliopsida</taxon>
        <taxon>Liliopsida</taxon>
        <taxon>Poales</taxon>
        <taxon>Poaceae</taxon>
        <taxon>PACMAD clade</taxon>
        <taxon>Arundinoideae</taxon>
        <taxon>Arundineae</taxon>
        <taxon>Arundo</taxon>
    </lineage>
</organism>